<dbReference type="EC" id="3.5.1.41" evidence="20"/>
<feature type="region of interest" description="Disordered" evidence="22">
    <location>
        <begin position="1"/>
        <end position="99"/>
    </location>
</feature>
<evidence type="ECO:0000256" key="17">
    <source>
        <dbReference type="ARBA" id="ARBA00023288"/>
    </source>
</evidence>
<keyword evidence="11" id="KW-0378">Hydrolase</keyword>
<comment type="subcellular location">
    <subcellularLocation>
        <location evidence="3">Cell membrane</location>
        <topology evidence="3">Lipid-anchor</topology>
        <topology evidence="3">GPI-anchor</topology>
    </subcellularLocation>
    <subcellularLocation>
        <location evidence="2">Secreted</location>
        <location evidence="2">Cell wall</location>
    </subcellularLocation>
</comment>
<evidence type="ECO:0000259" key="24">
    <source>
        <dbReference type="PROSITE" id="PS51677"/>
    </source>
</evidence>
<dbReference type="GO" id="GO:0046872">
    <property type="term" value="F:metal ion binding"/>
    <property type="evidence" value="ECO:0007669"/>
    <property type="project" value="UniProtKB-KW"/>
</dbReference>
<gene>
    <name evidence="25" type="ORF">CPB83DRAFT_772230</name>
</gene>
<keyword evidence="7" id="KW-0964">Secreted</keyword>
<feature type="compositionally biased region" description="Low complexity" evidence="22">
    <location>
        <begin position="44"/>
        <end position="84"/>
    </location>
</feature>
<dbReference type="Pfam" id="PF01522">
    <property type="entry name" value="Polysacc_deac_1"/>
    <property type="match status" value="1"/>
</dbReference>
<evidence type="ECO:0000256" key="14">
    <source>
        <dbReference type="ARBA" id="ARBA00023180"/>
    </source>
</evidence>
<dbReference type="AlphaFoldDB" id="A0A9P6EA42"/>
<keyword evidence="5" id="KW-1003">Cell membrane</keyword>
<dbReference type="GO" id="GO:0006032">
    <property type="term" value="P:chitin catabolic process"/>
    <property type="evidence" value="ECO:0007669"/>
    <property type="project" value="UniProtKB-KW"/>
</dbReference>
<dbReference type="GO" id="GO:0098552">
    <property type="term" value="C:side of membrane"/>
    <property type="evidence" value="ECO:0007669"/>
    <property type="project" value="UniProtKB-KW"/>
</dbReference>
<evidence type="ECO:0000313" key="25">
    <source>
        <dbReference type="EMBL" id="KAF9525351.1"/>
    </source>
</evidence>
<comment type="cofactor">
    <cofactor evidence="1">
        <name>Co(2+)</name>
        <dbReference type="ChEBI" id="CHEBI:48828"/>
    </cofactor>
</comment>
<keyword evidence="6" id="KW-0134">Cell wall</keyword>
<evidence type="ECO:0000256" key="11">
    <source>
        <dbReference type="ARBA" id="ARBA00022801"/>
    </source>
</evidence>
<keyword evidence="19" id="KW-0624">Polysaccharide degradation</keyword>
<keyword evidence="15" id="KW-0119">Carbohydrate metabolism</keyword>
<dbReference type="GO" id="GO:0000272">
    <property type="term" value="P:polysaccharide catabolic process"/>
    <property type="evidence" value="ECO:0007669"/>
    <property type="project" value="UniProtKB-KW"/>
</dbReference>
<evidence type="ECO:0000256" key="2">
    <source>
        <dbReference type="ARBA" id="ARBA00004191"/>
    </source>
</evidence>
<evidence type="ECO:0000256" key="21">
    <source>
        <dbReference type="ARBA" id="ARBA00048494"/>
    </source>
</evidence>
<dbReference type="GO" id="GO:0009272">
    <property type="term" value="P:fungal-type cell wall biogenesis"/>
    <property type="evidence" value="ECO:0007669"/>
    <property type="project" value="UniProtKB-ARBA"/>
</dbReference>
<keyword evidence="26" id="KW-1185">Reference proteome</keyword>
<evidence type="ECO:0000256" key="3">
    <source>
        <dbReference type="ARBA" id="ARBA00004609"/>
    </source>
</evidence>
<evidence type="ECO:0000256" key="19">
    <source>
        <dbReference type="ARBA" id="ARBA00023326"/>
    </source>
</evidence>
<dbReference type="OrthoDB" id="407355at2759"/>
<keyword evidence="23" id="KW-0812">Transmembrane</keyword>
<evidence type="ECO:0000256" key="16">
    <source>
        <dbReference type="ARBA" id="ARBA00023285"/>
    </source>
</evidence>
<dbReference type="GO" id="GO:0004099">
    <property type="term" value="F:chitin deacetylase activity"/>
    <property type="evidence" value="ECO:0007669"/>
    <property type="project" value="UniProtKB-EC"/>
</dbReference>
<keyword evidence="14" id="KW-0325">Glycoprotein</keyword>
<evidence type="ECO:0000256" key="13">
    <source>
        <dbReference type="ARBA" id="ARBA00023136"/>
    </source>
</evidence>
<feature type="region of interest" description="Disordered" evidence="22">
    <location>
        <begin position="435"/>
        <end position="462"/>
    </location>
</feature>
<evidence type="ECO:0000256" key="22">
    <source>
        <dbReference type="SAM" id="MobiDB-lite"/>
    </source>
</evidence>
<evidence type="ECO:0000256" key="20">
    <source>
        <dbReference type="ARBA" id="ARBA00024056"/>
    </source>
</evidence>
<evidence type="ECO:0000256" key="8">
    <source>
        <dbReference type="ARBA" id="ARBA00022622"/>
    </source>
</evidence>
<dbReference type="EMBL" id="MU157885">
    <property type="protein sequence ID" value="KAF9525351.1"/>
    <property type="molecule type" value="Genomic_DNA"/>
</dbReference>
<keyword evidence="18" id="KW-0961">Cell wall biogenesis/degradation</keyword>
<keyword evidence="12" id="KW-0146">Chitin degradation</keyword>
<dbReference type="Gene3D" id="3.20.20.370">
    <property type="entry name" value="Glycoside hydrolase/deacetylase"/>
    <property type="match status" value="1"/>
</dbReference>
<dbReference type="FunFam" id="3.20.20.370:FF:000004">
    <property type="entry name" value="Related to Chitin deacetylase"/>
    <property type="match status" value="1"/>
</dbReference>
<dbReference type="PANTHER" id="PTHR10587:SF133">
    <property type="entry name" value="CHITIN DEACETYLASE 1-RELATED"/>
    <property type="match status" value="1"/>
</dbReference>
<dbReference type="Proteomes" id="UP000807306">
    <property type="component" value="Unassembled WGS sequence"/>
</dbReference>
<protein>
    <recommendedName>
        <fullName evidence="20">chitin deacetylase</fullName>
        <ecNumber evidence="20">3.5.1.41</ecNumber>
    </recommendedName>
</protein>
<evidence type="ECO:0000256" key="4">
    <source>
        <dbReference type="ARBA" id="ARBA00010973"/>
    </source>
</evidence>
<evidence type="ECO:0000256" key="9">
    <source>
        <dbReference type="ARBA" id="ARBA00022723"/>
    </source>
</evidence>
<keyword evidence="16" id="KW-0170">Cobalt</keyword>
<keyword evidence="10" id="KW-0732">Signal</keyword>
<dbReference type="PROSITE" id="PS51677">
    <property type="entry name" value="NODB"/>
    <property type="match status" value="1"/>
</dbReference>
<sequence>MLYKRQSGGSSASSGGGSPPPAPTPPPNSNPPPPNTPPPPPPSSSNNSPSSPNSPTQTTNSPQSSSSSGSSSGSTTSSASVTTPTGPPPLDTGTTIPPLANITMGMATKAPPPFTLTYKAGATPPISGVPVLPTPFVRTGDWPDRDKVPPTDSSEVAEWMKELDGHDIPNLSVTKDGSCPSDTAAAADAANRGWWTCGGPARVTDIVACPDKNTWGISFDDGPAFYSHVLLNYLKQKNLDATFFVVGSRVYEHWDMLVDEYMNGHEISVHTWSHRPLTSLTNEQIVAELGWTRKIIKQVLGVTPTTMRPPYGDIDDRVRAISLAMGMIPVLWTQTPSGTKFDTNDWRVAGGTVNGTSSFNTFESILSSAATLDTGFIVLEHDLFEITVDLAVGYFLDAALSHQPKFNLEPIGQCSHIPTTDLYLESNQNETFPYASSRDVDVSGDGSVDTKSGDGGKTAASASTSAGFPVVVPFMSPVILLSIGLLSALF</sequence>
<keyword evidence="13 23" id="KW-0472">Membrane</keyword>
<dbReference type="PANTHER" id="PTHR10587">
    <property type="entry name" value="GLYCOSYL TRANSFERASE-RELATED"/>
    <property type="match status" value="1"/>
</dbReference>
<dbReference type="GO" id="GO:0005886">
    <property type="term" value="C:plasma membrane"/>
    <property type="evidence" value="ECO:0007669"/>
    <property type="project" value="UniProtKB-SubCell"/>
</dbReference>
<keyword evidence="17" id="KW-0449">Lipoprotein</keyword>
<feature type="domain" description="NodB homology" evidence="24">
    <location>
        <begin position="213"/>
        <end position="407"/>
    </location>
</feature>
<evidence type="ECO:0000256" key="6">
    <source>
        <dbReference type="ARBA" id="ARBA00022512"/>
    </source>
</evidence>
<feature type="compositionally biased region" description="Low complexity" evidence="22">
    <location>
        <begin position="1"/>
        <end position="13"/>
    </location>
</feature>
<dbReference type="InterPro" id="IPR011330">
    <property type="entry name" value="Glyco_hydro/deAcase_b/a-brl"/>
</dbReference>
<evidence type="ECO:0000256" key="1">
    <source>
        <dbReference type="ARBA" id="ARBA00001941"/>
    </source>
</evidence>
<evidence type="ECO:0000313" key="26">
    <source>
        <dbReference type="Proteomes" id="UP000807306"/>
    </source>
</evidence>
<dbReference type="InterPro" id="IPR050248">
    <property type="entry name" value="Polysacc_deacetylase_ArnD"/>
</dbReference>
<dbReference type="InterPro" id="IPR002509">
    <property type="entry name" value="NODB_dom"/>
</dbReference>
<keyword evidence="8" id="KW-0336">GPI-anchor</keyword>
<feature type="transmembrane region" description="Helical" evidence="23">
    <location>
        <begin position="466"/>
        <end position="489"/>
    </location>
</feature>
<comment type="similarity">
    <text evidence="4">Belongs to the polysaccharide deacetylase family.</text>
</comment>
<evidence type="ECO:0000256" key="18">
    <source>
        <dbReference type="ARBA" id="ARBA00023316"/>
    </source>
</evidence>
<name>A0A9P6EA42_9AGAR</name>
<comment type="caution">
    <text evidence="25">The sequence shown here is derived from an EMBL/GenBank/DDBJ whole genome shotgun (WGS) entry which is preliminary data.</text>
</comment>
<keyword evidence="9" id="KW-0479">Metal-binding</keyword>
<accession>A0A9P6EA42</accession>
<dbReference type="SUPFAM" id="SSF88713">
    <property type="entry name" value="Glycoside hydrolase/deacetylase"/>
    <property type="match status" value="1"/>
</dbReference>
<evidence type="ECO:0000256" key="10">
    <source>
        <dbReference type="ARBA" id="ARBA00022729"/>
    </source>
</evidence>
<comment type="catalytic activity">
    <reaction evidence="21">
        <text>[(1-&gt;4)-N-acetyl-beta-D-glucosaminyl](n) + n H2O = chitosan + n acetate</text>
        <dbReference type="Rhea" id="RHEA:10464"/>
        <dbReference type="Rhea" id="RHEA-COMP:9593"/>
        <dbReference type="Rhea" id="RHEA-COMP:9597"/>
        <dbReference type="ChEBI" id="CHEBI:15377"/>
        <dbReference type="ChEBI" id="CHEBI:17029"/>
        <dbReference type="ChEBI" id="CHEBI:30089"/>
        <dbReference type="ChEBI" id="CHEBI:57704"/>
        <dbReference type="EC" id="3.5.1.41"/>
    </reaction>
    <physiologicalReaction direction="left-to-right" evidence="21">
        <dbReference type="Rhea" id="RHEA:10465"/>
    </physiologicalReaction>
</comment>
<keyword evidence="23" id="KW-1133">Transmembrane helix</keyword>
<organism evidence="25 26">
    <name type="scientific">Crepidotus variabilis</name>
    <dbReference type="NCBI Taxonomy" id="179855"/>
    <lineage>
        <taxon>Eukaryota</taxon>
        <taxon>Fungi</taxon>
        <taxon>Dikarya</taxon>
        <taxon>Basidiomycota</taxon>
        <taxon>Agaricomycotina</taxon>
        <taxon>Agaricomycetes</taxon>
        <taxon>Agaricomycetidae</taxon>
        <taxon>Agaricales</taxon>
        <taxon>Agaricineae</taxon>
        <taxon>Crepidotaceae</taxon>
        <taxon>Crepidotus</taxon>
    </lineage>
</organism>
<evidence type="ECO:0000256" key="15">
    <source>
        <dbReference type="ARBA" id="ARBA00023277"/>
    </source>
</evidence>
<evidence type="ECO:0000256" key="5">
    <source>
        <dbReference type="ARBA" id="ARBA00022475"/>
    </source>
</evidence>
<dbReference type="GO" id="GO:0071555">
    <property type="term" value="P:cell wall organization"/>
    <property type="evidence" value="ECO:0007669"/>
    <property type="project" value="UniProtKB-KW"/>
</dbReference>
<proteinExistence type="inferred from homology"/>
<evidence type="ECO:0000256" key="23">
    <source>
        <dbReference type="SAM" id="Phobius"/>
    </source>
</evidence>
<reference evidence="25" key="1">
    <citation type="submission" date="2020-11" db="EMBL/GenBank/DDBJ databases">
        <authorList>
            <consortium name="DOE Joint Genome Institute"/>
            <person name="Ahrendt S."/>
            <person name="Riley R."/>
            <person name="Andreopoulos W."/>
            <person name="Labutti K."/>
            <person name="Pangilinan J."/>
            <person name="Ruiz-Duenas F.J."/>
            <person name="Barrasa J.M."/>
            <person name="Sanchez-Garcia M."/>
            <person name="Camarero S."/>
            <person name="Miyauchi S."/>
            <person name="Serrano A."/>
            <person name="Linde D."/>
            <person name="Babiker R."/>
            <person name="Drula E."/>
            <person name="Ayuso-Fernandez I."/>
            <person name="Pacheco R."/>
            <person name="Padilla G."/>
            <person name="Ferreira P."/>
            <person name="Barriuso J."/>
            <person name="Kellner H."/>
            <person name="Castanera R."/>
            <person name="Alfaro M."/>
            <person name="Ramirez L."/>
            <person name="Pisabarro A.G."/>
            <person name="Kuo A."/>
            <person name="Tritt A."/>
            <person name="Lipzen A."/>
            <person name="He G."/>
            <person name="Yan M."/>
            <person name="Ng V."/>
            <person name="Cullen D."/>
            <person name="Martin F."/>
            <person name="Rosso M.-N."/>
            <person name="Henrissat B."/>
            <person name="Hibbett D."/>
            <person name="Martinez A.T."/>
            <person name="Grigoriev I.V."/>
        </authorList>
    </citation>
    <scope>NUCLEOTIDE SEQUENCE</scope>
    <source>
        <strain evidence="25">CBS 506.95</strain>
    </source>
</reference>
<feature type="compositionally biased region" description="Pro residues" evidence="22">
    <location>
        <begin position="18"/>
        <end position="43"/>
    </location>
</feature>
<evidence type="ECO:0000256" key="7">
    <source>
        <dbReference type="ARBA" id="ARBA00022525"/>
    </source>
</evidence>
<evidence type="ECO:0000256" key="12">
    <source>
        <dbReference type="ARBA" id="ARBA00023024"/>
    </source>
</evidence>